<sequence length="139" mass="14149">MSTQGDKPPRSSLLPSERAALGQPSLTTGGLAEDGGASLADDDGLGVREDGGDGEAAGALDVHEEGSRGGDEGLASNVRSIVETCEIFCCLSYLELVLLGLAGRGRVQKINGENLGGGESAKLFHHRVCPARLSIASSS</sequence>
<name>A0A9W8RCV7_9HYPO</name>
<dbReference type="EMBL" id="JAOQAV010000009">
    <property type="protein sequence ID" value="KAJ4191661.1"/>
    <property type="molecule type" value="Genomic_DNA"/>
</dbReference>
<dbReference type="AlphaFoldDB" id="A0A9W8RCV7"/>
<evidence type="ECO:0000256" key="1">
    <source>
        <dbReference type="SAM" id="MobiDB-lite"/>
    </source>
</evidence>
<comment type="caution">
    <text evidence="2">The sequence shown here is derived from an EMBL/GenBank/DDBJ whole genome shotgun (WGS) entry which is preliminary data.</text>
</comment>
<accession>A0A9W8RCV7</accession>
<dbReference type="Proteomes" id="UP001152087">
    <property type="component" value="Unassembled WGS sequence"/>
</dbReference>
<organism evidence="2 3">
    <name type="scientific">Fusarium falciforme</name>
    <dbReference type="NCBI Taxonomy" id="195108"/>
    <lineage>
        <taxon>Eukaryota</taxon>
        <taxon>Fungi</taxon>
        <taxon>Dikarya</taxon>
        <taxon>Ascomycota</taxon>
        <taxon>Pezizomycotina</taxon>
        <taxon>Sordariomycetes</taxon>
        <taxon>Hypocreomycetidae</taxon>
        <taxon>Hypocreales</taxon>
        <taxon>Nectriaceae</taxon>
        <taxon>Fusarium</taxon>
        <taxon>Fusarium solani species complex</taxon>
    </lineage>
</organism>
<feature type="compositionally biased region" description="Low complexity" evidence="1">
    <location>
        <begin position="29"/>
        <end position="39"/>
    </location>
</feature>
<evidence type="ECO:0000313" key="2">
    <source>
        <dbReference type="EMBL" id="KAJ4191661.1"/>
    </source>
</evidence>
<keyword evidence="3" id="KW-1185">Reference proteome</keyword>
<proteinExistence type="predicted"/>
<gene>
    <name evidence="2" type="ORF">NW755_004847</name>
</gene>
<evidence type="ECO:0000313" key="3">
    <source>
        <dbReference type="Proteomes" id="UP001152087"/>
    </source>
</evidence>
<feature type="compositionally biased region" description="Basic and acidic residues" evidence="1">
    <location>
        <begin position="61"/>
        <end position="71"/>
    </location>
</feature>
<feature type="region of interest" description="Disordered" evidence="1">
    <location>
        <begin position="1"/>
        <end position="74"/>
    </location>
</feature>
<protein>
    <submittedName>
        <fullName evidence="2">Uncharacterized protein</fullName>
    </submittedName>
</protein>
<reference evidence="2" key="1">
    <citation type="submission" date="2022-09" db="EMBL/GenBank/DDBJ databases">
        <title>Fusarium specimens isolated from Avocado Roots.</title>
        <authorList>
            <person name="Stajich J."/>
            <person name="Roper C."/>
            <person name="Heimlech-Rivalta G."/>
        </authorList>
    </citation>
    <scope>NUCLEOTIDE SEQUENCE</scope>
    <source>
        <strain evidence="2">A02</strain>
    </source>
</reference>